<sequence>MTRVVLLGAGGRMGQAVAGAIPGAPDVTLKARVERPEAPAPADGGAPWGHDLGAVVARGDVVVEFSSPAAAVAAAAICAERGAALVSGTTGLGAEDEAGIRALARTIAIVRAANFSLGVLALRRALAAALGAVPASWDVEIVERHHRGKQDAPSGTALHLAREAAERRGYPASALRMGRSGRVGARPEAEIGIHSLRGGTWVGDHAVVLAGAGEWIELRHVAEDRAAFAHGVVAAARFVATAGPGFYTLEEVASAAR</sequence>
<comment type="function">
    <text evidence="13">Catalyzes the conversion of 4-hydroxy-tetrahydrodipicolinate (HTPA) to tetrahydrodipicolinate.</text>
</comment>
<keyword evidence="4 13" id="KW-0521">NADP</keyword>
<keyword evidence="5 13" id="KW-0220">Diaminopimelate biosynthesis</keyword>
<dbReference type="InterPro" id="IPR022663">
    <property type="entry name" value="DapB_C"/>
</dbReference>
<comment type="catalytic activity">
    <reaction evidence="12 13">
        <text>(S)-2,3,4,5-tetrahydrodipicolinate + NAD(+) + H2O = (2S,4S)-4-hydroxy-2,3,4,5-tetrahydrodipicolinate + NADH + H(+)</text>
        <dbReference type="Rhea" id="RHEA:35323"/>
        <dbReference type="ChEBI" id="CHEBI:15377"/>
        <dbReference type="ChEBI" id="CHEBI:15378"/>
        <dbReference type="ChEBI" id="CHEBI:16845"/>
        <dbReference type="ChEBI" id="CHEBI:57540"/>
        <dbReference type="ChEBI" id="CHEBI:57945"/>
        <dbReference type="ChEBI" id="CHEBI:67139"/>
        <dbReference type="EC" id="1.17.1.8"/>
    </reaction>
</comment>
<dbReference type="PANTHER" id="PTHR20836:SF0">
    <property type="entry name" value="4-HYDROXY-TETRAHYDRODIPICOLINATE REDUCTASE 1, CHLOROPLASTIC-RELATED"/>
    <property type="match status" value="1"/>
</dbReference>
<feature type="domain" description="Dihydrodipicolinate reductase N-terminal" evidence="14">
    <location>
        <begin position="3"/>
        <end position="115"/>
    </location>
</feature>
<evidence type="ECO:0000259" key="14">
    <source>
        <dbReference type="Pfam" id="PF01113"/>
    </source>
</evidence>
<evidence type="ECO:0000256" key="12">
    <source>
        <dbReference type="ARBA" id="ARBA00049396"/>
    </source>
</evidence>
<evidence type="ECO:0000256" key="3">
    <source>
        <dbReference type="ARBA" id="ARBA00022605"/>
    </source>
</evidence>
<feature type="active site" description="Proton donor" evidence="13">
    <location>
        <position position="149"/>
    </location>
</feature>
<protein>
    <recommendedName>
        <fullName evidence="10 13">4-hydroxy-tetrahydrodipicolinate reductase</fullName>
        <shortName evidence="13">HTPA reductase</shortName>
        <ecNumber evidence="10 13">1.17.1.8</ecNumber>
    </recommendedName>
</protein>
<keyword evidence="8 13" id="KW-0457">Lysine biosynthesis</keyword>
<keyword evidence="2 13" id="KW-0963">Cytoplasm</keyword>
<proteinExistence type="inferred from homology"/>
<comment type="pathway">
    <text evidence="9 13">Amino-acid biosynthesis; L-lysine biosynthesis via DAP pathway; (S)-tetrahydrodipicolinate from L-aspartate: step 4/4.</text>
</comment>
<dbReference type="GO" id="GO:0051287">
    <property type="term" value="F:NAD binding"/>
    <property type="evidence" value="ECO:0007669"/>
    <property type="project" value="UniProtKB-UniRule"/>
</dbReference>
<evidence type="ECO:0000256" key="1">
    <source>
        <dbReference type="ARBA" id="ARBA00006642"/>
    </source>
</evidence>
<evidence type="ECO:0000256" key="9">
    <source>
        <dbReference type="ARBA" id="ARBA00037922"/>
    </source>
</evidence>
<dbReference type="InterPro" id="IPR023940">
    <property type="entry name" value="DHDPR_bac"/>
</dbReference>
<feature type="domain" description="Dihydrodipicolinate reductase C-terminal" evidence="15">
    <location>
        <begin position="122"/>
        <end position="252"/>
    </location>
</feature>
<dbReference type="AlphaFoldDB" id="A0A538U8S6"/>
<dbReference type="GO" id="GO:0019877">
    <property type="term" value="P:diaminopimelate biosynthetic process"/>
    <property type="evidence" value="ECO:0007669"/>
    <property type="project" value="UniProtKB-UniRule"/>
</dbReference>
<evidence type="ECO:0000256" key="11">
    <source>
        <dbReference type="ARBA" id="ARBA00049080"/>
    </source>
</evidence>
<evidence type="ECO:0000313" key="16">
    <source>
        <dbReference type="EMBL" id="TMQ72109.1"/>
    </source>
</evidence>
<evidence type="ECO:0000259" key="15">
    <source>
        <dbReference type="Pfam" id="PF05173"/>
    </source>
</evidence>
<evidence type="ECO:0000256" key="7">
    <source>
        <dbReference type="ARBA" id="ARBA00023027"/>
    </source>
</evidence>
<evidence type="ECO:0000256" key="4">
    <source>
        <dbReference type="ARBA" id="ARBA00022857"/>
    </source>
</evidence>
<comment type="similarity">
    <text evidence="1 13">Belongs to the DapB family.</text>
</comment>
<dbReference type="Pfam" id="PF01113">
    <property type="entry name" value="DapB_N"/>
    <property type="match status" value="1"/>
</dbReference>
<feature type="binding site" evidence="13">
    <location>
        <begin position="88"/>
        <end position="90"/>
    </location>
    <ligand>
        <name>NAD(+)</name>
        <dbReference type="ChEBI" id="CHEBI:57540"/>
    </ligand>
</feature>
<gene>
    <name evidence="13 16" type="primary">dapB</name>
    <name evidence="16" type="ORF">E6K81_08380</name>
</gene>
<comment type="catalytic activity">
    <reaction evidence="11 13">
        <text>(S)-2,3,4,5-tetrahydrodipicolinate + NADP(+) + H2O = (2S,4S)-4-hydroxy-2,3,4,5-tetrahydrodipicolinate + NADPH + H(+)</text>
        <dbReference type="Rhea" id="RHEA:35331"/>
        <dbReference type="ChEBI" id="CHEBI:15377"/>
        <dbReference type="ChEBI" id="CHEBI:15378"/>
        <dbReference type="ChEBI" id="CHEBI:16845"/>
        <dbReference type="ChEBI" id="CHEBI:57783"/>
        <dbReference type="ChEBI" id="CHEBI:58349"/>
        <dbReference type="ChEBI" id="CHEBI:67139"/>
        <dbReference type="EC" id="1.17.1.8"/>
    </reaction>
</comment>
<keyword evidence="7 13" id="KW-0520">NAD</keyword>
<dbReference type="EC" id="1.17.1.8" evidence="10 13"/>
<feature type="binding site" evidence="13">
    <location>
        <position position="34"/>
    </location>
    <ligand>
        <name>NAD(+)</name>
        <dbReference type="ChEBI" id="CHEBI:57540"/>
    </ligand>
</feature>
<evidence type="ECO:0000256" key="10">
    <source>
        <dbReference type="ARBA" id="ARBA00038983"/>
    </source>
</evidence>
<comment type="caution">
    <text evidence="13">Was originally thought to be a dihydrodipicolinate reductase (DHDPR), catalyzing the conversion of dihydrodipicolinate to tetrahydrodipicolinate. However, it was shown in E.coli that the substrate of the enzymatic reaction is not dihydrodipicolinate (DHDP) but in fact (2S,4S)-4-hydroxy-2,3,4,5-tetrahydrodipicolinic acid (HTPA), the product released by the DapA-catalyzed reaction.</text>
</comment>
<keyword evidence="6 13" id="KW-0560">Oxidoreductase</keyword>
<dbReference type="GO" id="GO:0008839">
    <property type="term" value="F:4-hydroxy-tetrahydrodipicolinate reductase"/>
    <property type="evidence" value="ECO:0007669"/>
    <property type="project" value="UniProtKB-UniRule"/>
</dbReference>
<comment type="caution">
    <text evidence="16">The sequence shown here is derived from an EMBL/GenBank/DDBJ whole genome shotgun (WGS) entry which is preliminary data.</text>
</comment>
<dbReference type="CDD" id="cd02274">
    <property type="entry name" value="DHDPR_N"/>
    <property type="match status" value="1"/>
</dbReference>
<feature type="binding site" evidence="13">
    <location>
        <position position="146"/>
    </location>
    <ligand>
        <name>(S)-2,3,4,5-tetrahydrodipicolinate</name>
        <dbReference type="ChEBI" id="CHEBI:16845"/>
    </ligand>
</feature>
<evidence type="ECO:0000256" key="13">
    <source>
        <dbReference type="HAMAP-Rule" id="MF_00102"/>
    </source>
</evidence>
<dbReference type="NCBIfam" id="TIGR00036">
    <property type="entry name" value="dapB"/>
    <property type="match status" value="1"/>
</dbReference>
<dbReference type="InterPro" id="IPR036291">
    <property type="entry name" value="NAD(P)-bd_dom_sf"/>
</dbReference>
<dbReference type="SUPFAM" id="SSF55347">
    <property type="entry name" value="Glyceraldehyde-3-phosphate dehydrogenase-like, C-terminal domain"/>
    <property type="match status" value="1"/>
</dbReference>
<dbReference type="InterPro" id="IPR000846">
    <property type="entry name" value="DapB_N"/>
</dbReference>
<evidence type="ECO:0000313" key="17">
    <source>
        <dbReference type="Proteomes" id="UP000319771"/>
    </source>
</evidence>
<dbReference type="InterPro" id="IPR022664">
    <property type="entry name" value="DapB_N_CS"/>
</dbReference>
<feature type="binding site" evidence="13">
    <location>
        <begin position="155"/>
        <end position="156"/>
    </location>
    <ligand>
        <name>(S)-2,3,4,5-tetrahydrodipicolinate</name>
        <dbReference type="ChEBI" id="CHEBI:16845"/>
    </ligand>
</feature>
<feature type="binding site" evidence="13">
    <location>
        <position position="35"/>
    </location>
    <ligand>
        <name>NADP(+)</name>
        <dbReference type="ChEBI" id="CHEBI:58349"/>
    </ligand>
</feature>
<reference evidence="16 17" key="1">
    <citation type="journal article" date="2019" name="Nat. Microbiol.">
        <title>Mediterranean grassland soil C-N compound turnover is dependent on rainfall and depth, and is mediated by genomically divergent microorganisms.</title>
        <authorList>
            <person name="Diamond S."/>
            <person name="Andeer P.F."/>
            <person name="Li Z."/>
            <person name="Crits-Christoph A."/>
            <person name="Burstein D."/>
            <person name="Anantharaman K."/>
            <person name="Lane K.R."/>
            <person name="Thomas B.C."/>
            <person name="Pan C."/>
            <person name="Northen T.R."/>
            <person name="Banfield J.F."/>
        </authorList>
    </citation>
    <scope>NUCLEOTIDE SEQUENCE [LARGE SCALE GENOMIC DNA]</scope>
    <source>
        <strain evidence="16">WS_11</strain>
    </source>
</reference>
<evidence type="ECO:0000256" key="5">
    <source>
        <dbReference type="ARBA" id="ARBA00022915"/>
    </source>
</evidence>
<dbReference type="PROSITE" id="PS01298">
    <property type="entry name" value="DAPB"/>
    <property type="match status" value="1"/>
</dbReference>
<dbReference type="EMBL" id="VBPB01000121">
    <property type="protein sequence ID" value="TMQ72109.1"/>
    <property type="molecule type" value="Genomic_DNA"/>
</dbReference>
<evidence type="ECO:0000256" key="8">
    <source>
        <dbReference type="ARBA" id="ARBA00023154"/>
    </source>
</evidence>
<comment type="subunit">
    <text evidence="13">Homotetramer.</text>
</comment>
<dbReference type="UniPathway" id="UPA00034">
    <property type="reaction ID" value="UER00018"/>
</dbReference>
<comment type="subcellular location">
    <subcellularLocation>
        <location evidence="13">Cytoplasm</location>
    </subcellularLocation>
</comment>
<dbReference type="GO" id="GO:0009089">
    <property type="term" value="P:lysine biosynthetic process via diaminopimelate"/>
    <property type="evidence" value="ECO:0007669"/>
    <property type="project" value="UniProtKB-UniRule"/>
</dbReference>
<dbReference type="GO" id="GO:0050661">
    <property type="term" value="F:NADP binding"/>
    <property type="evidence" value="ECO:0007669"/>
    <property type="project" value="UniProtKB-UniRule"/>
</dbReference>
<keyword evidence="3 13" id="KW-0028">Amino-acid biosynthesis</keyword>
<dbReference type="SUPFAM" id="SSF51735">
    <property type="entry name" value="NAD(P)-binding Rossmann-fold domains"/>
    <property type="match status" value="1"/>
</dbReference>
<dbReference type="HAMAP" id="MF_00102">
    <property type="entry name" value="DapB"/>
    <property type="match status" value="1"/>
</dbReference>
<dbReference type="Proteomes" id="UP000319771">
    <property type="component" value="Unassembled WGS sequence"/>
</dbReference>
<name>A0A538U8S6_UNCEI</name>
<feature type="active site" description="Proton donor/acceptor" evidence="13">
    <location>
        <position position="145"/>
    </location>
</feature>
<evidence type="ECO:0000256" key="2">
    <source>
        <dbReference type="ARBA" id="ARBA00022490"/>
    </source>
</evidence>
<feature type="binding site" evidence="13">
    <location>
        <begin position="112"/>
        <end position="115"/>
    </location>
    <ligand>
        <name>NAD(+)</name>
        <dbReference type="ChEBI" id="CHEBI:57540"/>
    </ligand>
</feature>
<dbReference type="Gene3D" id="3.40.50.720">
    <property type="entry name" value="NAD(P)-binding Rossmann-like Domain"/>
    <property type="match status" value="1"/>
</dbReference>
<dbReference type="PANTHER" id="PTHR20836">
    <property type="entry name" value="DIHYDRODIPICOLINATE REDUCTASE"/>
    <property type="match status" value="1"/>
</dbReference>
<evidence type="ECO:0000256" key="6">
    <source>
        <dbReference type="ARBA" id="ARBA00023002"/>
    </source>
</evidence>
<dbReference type="GO" id="GO:0005737">
    <property type="term" value="C:cytoplasm"/>
    <property type="evidence" value="ECO:0007669"/>
    <property type="project" value="UniProtKB-SubCell"/>
</dbReference>
<dbReference type="Pfam" id="PF05173">
    <property type="entry name" value="DapB_C"/>
    <property type="match status" value="1"/>
</dbReference>
<dbReference type="GO" id="GO:0016726">
    <property type="term" value="F:oxidoreductase activity, acting on CH or CH2 groups, NAD or NADP as acceptor"/>
    <property type="evidence" value="ECO:0007669"/>
    <property type="project" value="UniProtKB-UniRule"/>
</dbReference>
<organism evidence="16 17">
    <name type="scientific">Eiseniibacteriota bacterium</name>
    <dbReference type="NCBI Taxonomy" id="2212470"/>
    <lineage>
        <taxon>Bacteria</taxon>
        <taxon>Candidatus Eiseniibacteriota</taxon>
    </lineage>
</organism>
<accession>A0A538U8S6</accession>
<feature type="binding site" evidence="13">
    <location>
        <begin position="8"/>
        <end position="13"/>
    </location>
    <ligand>
        <name>NAD(+)</name>
        <dbReference type="ChEBI" id="CHEBI:57540"/>
    </ligand>
</feature>
<dbReference type="Gene3D" id="3.30.360.10">
    <property type="entry name" value="Dihydrodipicolinate Reductase, domain 2"/>
    <property type="match status" value="1"/>
</dbReference>
<dbReference type="PIRSF" id="PIRSF000161">
    <property type="entry name" value="DHPR"/>
    <property type="match status" value="1"/>
</dbReference>